<dbReference type="Proteomes" id="UP001281761">
    <property type="component" value="Unassembled WGS sequence"/>
</dbReference>
<reference evidence="1 2" key="1">
    <citation type="journal article" date="2022" name="bioRxiv">
        <title>Genomics of Preaxostyla Flagellates Illuminates Evolutionary Transitions and the Path Towards Mitochondrial Loss.</title>
        <authorList>
            <person name="Novak L.V.F."/>
            <person name="Treitli S.C."/>
            <person name="Pyrih J."/>
            <person name="Halakuc P."/>
            <person name="Pipaliya S.V."/>
            <person name="Vacek V."/>
            <person name="Brzon O."/>
            <person name="Soukal P."/>
            <person name="Eme L."/>
            <person name="Dacks J.B."/>
            <person name="Karnkowska A."/>
            <person name="Elias M."/>
            <person name="Hampl V."/>
        </authorList>
    </citation>
    <scope>NUCLEOTIDE SEQUENCE [LARGE SCALE GENOMIC DNA]</scope>
    <source>
        <strain evidence="1">NAU3</strain>
        <tissue evidence="1">Gut</tissue>
    </source>
</reference>
<gene>
    <name evidence="1" type="ORF">BLNAU_10901</name>
</gene>
<evidence type="ECO:0000313" key="2">
    <source>
        <dbReference type="Proteomes" id="UP001281761"/>
    </source>
</evidence>
<protein>
    <submittedName>
        <fullName evidence="1">Uncharacterized protein</fullName>
    </submittedName>
</protein>
<name>A0ABQ9XSD6_9EUKA</name>
<sequence>MMFGTILRLFRPENRHPSSPSTHPILDKLCDDVENKLSEALSCLFGRANREETTRRLLFSKLGADDIQDWEKALESLLALADKGRQFSDWELQTVLLLFKNCPCDAHLVFDDDTTFTIRVKDKMVSSSTLDVRSLWVLLTPTKLHHATPLLIAAQLVSRRIDIVDRVPHFWNGWLSHFFSAVAPSKLPFTPENSSLHAQLVDVMCDVISSFEKANSQVRLNPLIVHQNMLKKYSLSFLSLSKDYLIHLSHSAYPNHTHNKYTIDCLLDKVMRFDLRTPTTEAFRRELKEEMISSTLASSSPHFILTAELVCPLSDCETMDVVERIVGLLDSDCSLDDDSILRICVFMNRHTVRSLLPIFRNTGRTKEQYLHAFESFLSLHIESSKEAQIRTWDQLSIDTDSEEFNKFVDNFVLPSLQRARHCATRLTQTQLERLITPSIDCLKTYYQFCSLYGHEEKKLEKGFKCVCSLCDQPVVARGISRIGLFSQIVDHITSGSTKTTPIQALWRLFENDERRMADDYETTRGWRRGGVMMMREEGLEDAMDSKLFMAPIPSNQKCIGTNKRLMNEILGVNIPNLS</sequence>
<organism evidence="1 2">
    <name type="scientific">Blattamonas nauphoetae</name>
    <dbReference type="NCBI Taxonomy" id="2049346"/>
    <lineage>
        <taxon>Eukaryota</taxon>
        <taxon>Metamonada</taxon>
        <taxon>Preaxostyla</taxon>
        <taxon>Oxymonadida</taxon>
        <taxon>Blattamonas</taxon>
    </lineage>
</organism>
<accession>A0ABQ9XSD6</accession>
<proteinExistence type="predicted"/>
<dbReference type="EMBL" id="JARBJD010000082">
    <property type="protein sequence ID" value="KAK2954084.1"/>
    <property type="molecule type" value="Genomic_DNA"/>
</dbReference>
<evidence type="ECO:0000313" key="1">
    <source>
        <dbReference type="EMBL" id="KAK2954084.1"/>
    </source>
</evidence>
<comment type="caution">
    <text evidence="1">The sequence shown here is derived from an EMBL/GenBank/DDBJ whole genome shotgun (WGS) entry which is preliminary data.</text>
</comment>
<keyword evidence="2" id="KW-1185">Reference proteome</keyword>